<dbReference type="OrthoDB" id="271448at2759"/>
<name>A0A4U7KY48_9BASI</name>
<dbReference type="GeneID" id="40723977"/>
<reference evidence="1 2" key="1">
    <citation type="submission" date="2019-05" db="EMBL/GenBank/DDBJ databases">
        <title>Sporisorium graminicola CBS 10092 draft sequencing and annotation.</title>
        <authorList>
            <person name="Solano-Gonzalez S."/>
            <person name="Caddick M.X."/>
            <person name="Darby A."/>
        </authorList>
    </citation>
    <scope>NUCLEOTIDE SEQUENCE [LARGE SCALE GENOMIC DNA]</scope>
    <source>
        <strain evidence="1 2">CBS 10092</strain>
    </source>
</reference>
<gene>
    <name evidence="1" type="ORF">EX895_001082</name>
</gene>
<dbReference type="RefSeq" id="XP_029741770.1">
    <property type="nucleotide sequence ID" value="XM_029881682.1"/>
</dbReference>
<dbReference type="AlphaFoldDB" id="A0A4U7KY48"/>
<proteinExistence type="predicted"/>
<organism evidence="1 2">
    <name type="scientific">Sporisorium graminicola</name>
    <dbReference type="NCBI Taxonomy" id="280036"/>
    <lineage>
        <taxon>Eukaryota</taxon>
        <taxon>Fungi</taxon>
        <taxon>Dikarya</taxon>
        <taxon>Basidiomycota</taxon>
        <taxon>Ustilaginomycotina</taxon>
        <taxon>Ustilaginomycetes</taxon>
        <taxon>Ustilaginales</taxon>
        <taxon>Ustilaginaceae</taxon>
        <taxon>Sporisorium</taxon>
    </lineage>
</organism>
<keyword evidence="2" id="KW-1185">Reference proteome</keyword>
<comment type="caution">
    <text evidence="1">The sequence shown here is derived from an EMBL/GenBank/DDBJ whole genome shotgun (WGS) entry which is preliminary data.</text>
</comment>
<dbReference type="EMBL" id="SRRM01000003">
    <property type="protein sequence ID" value="TKY89785.1"/>
    <property type="molecule type" value="Genomic_DNA"/>
</dbReference>
<sequence length="238" mass="25892">MVQLKNVAIIAAVGAASYASASPVEPMQERTLGLLYKLFELKKSAWSKCAPWKHASLPSFTWGCHAPGIPTWGGGDKSKCWLIWNKHTPFCQNGNVPPKPDGDCSGAVCKSGYEQVFKNYTTVAHGGVYDGKTVGAATIDNANYITYLLVDNVDKCLQACNEEKGCFFVNIYQDNADKPEDIDDLPDSVKPKFTKGNLTCALYKACSGKDKATNYGGQQDPTYITDSDGYCKNGKCKK</sequence>
<dbReference type="Proteomes" id="UP000306050">
    <property type="component" value="Chromosome SGRAM_10"/>
</dbReference>
<evidence type="ECO:0000313" key="2">
    <source>
        <dbReference type="Proteomes" id="UP000306050"/>
    </source>
</evidence>
<dbReference type="KEGG" id="sgra:EX895_001082"/>
<accession>A0A4U7KY48</accession>
<evidence type="ECO:0000313" key="1">
    <source>
        <dbReference type="EMBL" id="TKY89785.1"/>
    </source>
</evidence>
<protein>
    <submittedName>
        <fullName evidence="1">Uncharacterized protein</fullName>
    </submittedName>
</protein>